<organism evidence="1 2">
    <name type="scientific">Melastoma candidum</name>
    <dbReference type="NCBI Taxonomy" id="119954"/>
    <lineage>
        <taxon>Eukaryota</taxon>
        <taxon>Viridiplantae</taxon>
        <taxon>Streptophyta</taxon>
        <taxon>Embryophyta</taxon>
        <taxon>Tracheophyta</taxon>
        <taxon>Spermatophyta</taxon>
        <taxon>Magnoliopsida</taxon>
        <taxon>eudicotyledons</taxon>
        <taxon>Gunneridae</taxon>
        <taxon>Pentapetalae</taxon>
        <taxon>rosids</taxon>
        <taxon>malvids</taxon>
        <taxon>Myrtales</taxon>
        <taxon>Melastomataceae</taxon>
        <taxon>Melastomatoideae</taxon>
        <taxon>Melastomateae</taxon>
        <taxon>Melastoma</taxon>
    </lineage>
</organism>
<evidence type="ECO:0000313" key="1">
    <source>
        <dbReference type="EMBL" id="KAI4370563.1"/>
    </source>
</evidence>
<reference evidence="2" key="1">
    <citation type="journal article" date="2023" name="Front. Plant Sci.">
        <title>Chromosomal-level genome assembly of Melastoma candidum provides insights into trichome evolution.</title>
        <authorList>
            <person name="Zhong Y."/>
            <person name="Wu W."/>
            <person name="Sun C."/>
            <person name="Zou P."/>
            <person name="Liu Y."/>
            <person name="Dai S."/>
            <person name="Zhou R."/>
        </authorList>
    </citation>
    <scope>NUCLEOTIDE SEQUENCE [LARGE SCALE GENOMIC DNA]</scope>
</reference>
<keyword evidence="2" id="KW-1185">Reference proteome</keyword>
<proteinExistence type="predicted"/>
<accession>A0ACB9QZA8</accession>
<dbReference type="Proteomes" id="UP001057402">
    <property type="component" value="Chromosome 5"/>
</dbReference>
<gene>
    <name evidence="1" type="ORF">MLD38_018906</name>
</gene>
<sequence>MEGKVVLGFAEVKMEEDREGGGDGVGGCDGVRNGGGAGAGFEKGKVKGPWTKEEDEVLGRVIEQMGPRNWGLIARSVPGRSGKSCRLRWCNQLDPCLKRKPFTGIEEEELTIIKAHAVHGNKWAVIAKLLPGRTDNSIKNHWNSALRRKFAGNSMSRLQNIISGDCCGQVPTNVPDQRIQYAGDSLKPDVISNLQPASTGECHNLGITPIQGSQYGGDTSKVDEPRDEKVFLLPNGGPANKKCTAQNGGSCPSIGTTKCDNICRPQPRASAFSIYSGVDKNPPVYPSVPPTIYARMVPTNAFAKEFGSCLGCAQPDLVVPFNCGFGCCAHPESSRGGSLLLGPEFVEYEESPPFSSQELMSVAMDLNSTACRWSNTGGNRYTGMPTDHGYHHQRNPRDEGVNSCSGLLEQNKAAQTMRFEEGKNKLRVIAGTLVSQMPR</sequence>
<evidence type="ECO:0000313" key="2">
    <source>
        <dbReference type="Proteomes" id="UP001057402"/>
    </source>
</evidence>
<dbReference type="EMBL" id="CM042884">
    <property type="protein sequence ID" value="KAI4370563.1"/>
    <property type="molecule type" value="Genomic_DNA"/>
</dbReference>
<name>A0ACB9QZA8_9MYRT</name>
<protein>
    <submittedName>
        <fullName evidence="1">Uncharacterized protein</fullName>
    </submittedName>
</protein>
<comment type="caution">
    <text evidence="1">The sequence shown here is derived from an EMBL/GenBank/DDBJ whole genome shotgun (WGS) entry which is preliminary data.</text>
</comment>